<dbReference type="Gene3D" id="3.40.50.300">
    <property type="entry name" value="P-loop containing nucleotide triphosphate hydrolases"/>
    <property type="match status" value="1"/>
</dbReference>
<name>A0ABQ5VU02_9RHOB</name>
<accession>A0ABQ5VU02</accession>
<proteinExistence type="predicted"/>
<reference evidence="2" key="1">
    <citation type="journal article" date="2019" name="Int. J. Syst. Evol. Microbiol.">
        <title>The Global Catalogue of Microorganisms (GCM) 10K type strain sequencing project: providing services to taxonomists for standard genome sequencing and annotation.</title>
        <authorList>
            <consortium name="The Broad Institute Genomics Platform"/>
            <consortium name="The Broad Institute Genome Sequencing Center for Infectious Disease"/>
            <person name="Wu L."/>
            <person name="Ma J."/>
        </authorList>
    </citation>
    <scope>NUCLEOTIDE SEQUENCE [LARGE SCALE GENOMIC DNA]</scope>
    <source>
        <strain evidence="2">NBRC 110140</strain>
    </source>
</reference>
<comment type="caution">
    <text evidence="1">The sequence shown here is derived from an EMBL/GenBank/DDBJ whole genome shotgun (WGS) entry which is preliminary data.</text>
</comment>
<organism evidence="1 2">
    <name type="scientific">Amylibacter marinus</name>
    <dbReference type="NCBI Taxonomy" id="1475483"/>
    <lineage>
        <taxon>Bacteria</taxon>
        <taxon>Pseudomonadati</taxon>
        <taxon>Pseudomonadota</taxon>
        <taxon>Alphaproteobacteria</taxon>
        <taxon>Rhodobacterales</taxon>
        <taxon>Paracoccaceae</taxon>
        <taxon>Amylibacter</taxon>
    </lineage>
</organism>
<dbReference type="SUPFAM" id="SSF53795">
    <property type="entry name" value="PEP carboxykinase-like"/>
    <property type="match status" value="1"/>
</dbReference>
<gene>
    <name evidence="1" type="ORF">GCM10007939_10330</name>
</gene>
<keyword evidence="2" id="KW-1185">Reference proteome</keyword>
<evidence type="ECO:0000313" key="2">
    <source>
        <dbReference type="Proteomes" id="UP001156694"/>
    </source>
</evidence>
<sequence length="303" mass="33674">MENQTLKPIDTTRYHLLERWHTPCFDNLNDLEWHDGFGVQSHGVRLGVRANDPEMFDQLRALMPTAAKPYDGTEFETIMSFVKGGKDPKTRTRHYNLVYQNHTLQGRSFRMEEALDRFQAWVSLSIGFMSSAGIFIHAGAVEWRGHAIVLPGRSLAGKSTLVSELLRAGARYLSDEYAILDQEGTVTPWYKPLSMRANPTAPQVDLDIAEFGAERAVSARPGLVVLCAYEQGAEWAPRVMDQGEAIMGMLDNCVGGRLRPAETMNALQAHTDLAPVICTQRSDAAKDAARILELLDAQIDQSG</sequence>
<evidence type="ECO:0008006" key="3">
    <source>
        <dbReference type="Google" id="ProtNLM"/>
    </source>
</evidence>
<evidence type="ECO:0000313" key="1">
    <source>
        <dbReference type="EMBL" id="GLQ34750.1"/>
    </source>
</evidence>
<dbReference type="Proteomes" id="UP001156694">
    <property type="component" value="Unassembled WGS sequence"/>
</dbReference>
<dbReference type="RefSeq" id="WP_284376717.1">
    <property type="nucleotide sequence ID" value="NZ_BSNN01000002.1"/>
</dbReference>
<dbReference type="EMBL" id="BSNN01000002">
    <property type="protein sequence ID" value="GLQ34750.1"/>
    <property type="molecule type" value="Genomic_DNA"/>
</dbReference>
<dbReference type="InterPro" id="IPR027417">
    <property type="entry name" value="P-loop_NTPase"/>
</dbReference>
<protein>
    <recommendedName>
        <fullName evidence="3">Hpr(Ser) kinase/phosphatase</fullName>
    </recommendedName>
</protein>